<keyword evidence="1" id="KW-0175">Coiled coil</keyword>
<evidence type="ECO:0000256" key="1">
    <source>
        <dbReference type="SAM" id="Coils"/>
    </source>
</evidence>
<feature type="compositionally biased region" description="Basic and acidic residues" evidence="2">
    <location>
        <begin position="362"/>
        <end position="393"/>
    </location>
</feature>
<dbReference type="RefSeq" id="WP_395132457.1">
    <property type="nucleotide sequence ID" value="NZ_JBIMPR010000003.1"/>
</dbReference>
<evidence type="ECO:0000313" key="5">
    <source>
        <dbReference type="Proteomes" id="UP001609376"/>
    </source>
</evidence>
<keyword evidence="3" id="KW-0812">Transmembrane</keyword>
<sequence>MAEADAGLVIPIGFTEKKAAQQLARIEAQALKAANQSEKAFVKANQNITKSTQGMSGAVRGQVQNVSYQLQDVFVQIAGGTDATRALSQQLPQLASGFGVVGAVLGTVLAVALPLAATFIDLGDGSKELAAATKNAEETQKAYMAAVEASNAPMVELIARYGEAAGAAREMLNALAEIAELKNIEAAKAAVTALQERFEGLRGTVETYYNTLKSSDPLVAAGAGKWIDELNSKFGLTLENANEVLGILDQINATKDQNERNQLMAEMITILKESAASGADLNAEVIKLTEEAANAGLAVASINNADLSSAMGQVDALAARLGSLVAQANSAAAALNAAGVFVGSDGSIQTGARGRDPSTNWRFEDPNKDYDTIGERRAREAAEEAARKAREAKLLSGGGGGRKRGGGRGGRSEADKAEEERIKQVYEDLEVAIKAAEEQAEEFNDAMGEIGDTIADVIFEGENLRESLANIFKGIASDILSSGIKNALVSQFGAGAQAGGFGSFLGDLFGGFRANGGPVDPSKAYVVGEKGPEVFVPQTAGNIVPNHRMGGSYAPSTTINIQGNADERTLTQMRRELDMRDRRLAAQVPSIMDNHQKRRR</sequence>
<feature type="transmembrane region" description="Helical" evidence="3">
    <location>
        <begin position="94"/>
        <end position="117"/>
    </location>
</feature>
<accession>A0ABW7LGZ5</accession>
<protein>
    <recommendedName>
        <fullName evidence="6">Bacteriophage tail tape measure N-terminal domain-containing protein</fullName>
    </recommendedName>
</protein>
<dbReference type="Proteomes" id="UP001609376">
    <property type="component" value="Unassembled WGS sequence"/>
</dbReference>
<gene>
    <name evidence="4" type="ORF">ACHFJ0_05050</name>
</gene>
<comment type="caution">
    <text evidence="4">The sequence shown here is derived from an EMBL/GenBank/DDBJ whole genome shotgun (WGS) entry which is preliminary data.</text>
</comment>
<feature type="coiled-coil region" evidence="1">
    <location>
        <begin position="419"/>
        <end position="446"/>
    </location>
</feature>
<feature type="region of interest" description="Disordered" evidence="2">
    <location>
        <begin position="346"/>
        <end position="419"/>
    </location>
</feature>
<feature type="compositionally biased region" description="Basic and acidic residues" evidence="2">
    <location>
        <begin position="410"/>
        <end position="419"/>
    </location>
</feature>
<keyword evidence="3" id="KW-1133">Transmembrane helix</keyword>
<organism evidence="4 5">
    <name type="scientific">Paracoccus broussonetiae subsp. drimophilus</name>
    <dbReference type="NCBI Taxonomy" id="3373869"/>
    <lineage>
        <taxon>Bacteria</taxon>
        <taxon>Pseudomonadati</taxon>
        <taxon>Pseudomonadota</taxon>
        <taxon>Alphaproteobacteria</taxon>
        <taxon>Rhodobacterales</taxon>
        <taxon>Paracoccaceae</taxon>
        <taxon>Paracoccus</taxon>
        <taxon>Paracoccus broussonetiae</taxon>
    </lineage>
</organism>
<evidence type="ECO:0000256" key="3">
    <source>
        <dbReference type="SAM" id="Phobius"/>
    </source>
</evidence>
<name>A0ABW7LGZ5_9RHOB</name>
<dbReference type="EMBL" id="JBIMPR010000003">
    <property type="protein sequence ID" value="MFH5773598.1"/>
    <property type="molecule type" value="Genomic_DNA"/>
</dbReference>
<evidence type="ECO:0000256" key="2">
    <source>
        <dbReference type="SAM" id="MobiDB-lite"/>
    </source>
</evidence>
<evidence type="ECO:0008006" key="6">
    <source>
        <dbReference type="Google" id="ProtNLM"/>
    </source>
</evidence>
<keyword evidence="5" id="KW-1185">Reference proteome</keyword>
<keyword evidence="3" id="KW-0472">Membrane</keyword>
<evidence type="ECO:0000313" key="4">
    <source>
        <dbReference type="EMBL" id="MFH5773598.1"/>
    </source>
</evidence>
<reference evidence="4 5" key="1">
    <citation type="submission" date="2024-10" db="EMBL/GenBank/DDBJ databases">
        <title>Paracoccus drimophilus sp. nov., a novel bacterium from corn roots in Hunan.</title>
        <authorList>
            <person name="Li X."/>
        </authorList>
    </citation>
    <scope>NUCLEOTIDE SEQUENCE [LARGE SCALE GENOMIC DNA]</scope>
    <source>
        <strain evidence="4 5">NGMCC 1.201697</strain>
    </source>
</reference>
<proteinExistence type="predicted"/>